<dbReference type="AlphaFoldDB" id="A0A517M796"/>
<reference evidence="1 2" key="1">
    <citation type="submission" date="2019-02" db="EMBL/GenBank/DDBJ databases">
        <title>Deep-cultivation of Planctomycetes and their phenomic and genomic characterization uncovers novel biology.</title>
        <authorList>
            <person name="Wiegand S."/>
            <person name="Jogler M."/>
            <person name="Boedeker C."/>
            <person name="Pinto D."/>
            <person name="Vollmers J."/>
            <person name="Rivas-Marin E."/>
            <person name="Kohn T."/>
            <person name="Peeters S.H."/>
            <person name="Heuer A."/>
            <person name="Rast P."/>
            <person name="Oberbeckmann S."/>
            <person name="Bunk B."/>
            <person name="Jeske O."/>
            <person name="Meyerdierks A."/>
            <person name="Storesund J.E."/>
            <person name="Kallscheuer N."/>
            <person name="Luecker S."/>
            <person name="Lage O.M."/>
            <person name="Pohl T."/>
            <person name="Merkel B.J."/>
            <person name="Hornburger P."/>
            <person name="Mueller R.-W."/>
            <person name="Bruemmer F."/>
            <person name="Labrenz M."/>
            <person name="Spormann A.M."/>
            <person name="Op den Camp H."/>
            <person name="Overmann J."/>
            <person name="Amann R."/>
            <person name="Jetten M.S.M."/>
            <person name="Mascher T."/>
            <person name="Medema M.H."/>
            <person name="Devos D.P."/>
            <person name="Kaster A.-K."/>
            <person name="Ovreas L."/>
            <person name="Rohde M."/>
            <person name="Galperin M.Y."/>
            <person name="Jogler C."/>
        </authorList>
    </citation>
    <scope>NUCLEOTIDE SEQUENCE [LARGE SCALE GENOMIC DNA]</scope>
    <source>
        <strain evidence="1 2">EC9</strain>
    </source>
</reference>
<sequence length="232" mass="26696">MDLLLTCEHATNHIPAEYADLFVDSQEVLASHRGWDPGSLALGRTLERRLSAVLFRTTVSRLLVEVNRSPGNRQLFSEFSRSLDAEAKEAILQRYYWPHRRQVETWIEDRLSIATRVVHLSLHTFVPELHGQTRNADIGLLYDPRRDAEKAFCDRWHDALRDANKDLRVRRNYPYLGRSDGLTTALRRRFPDPFYAGIELEVNQALVCEASGWRRLKRGIADALDSALSASR</sequence>
<dbReference type="Pfam" id="PF05013">
    <property type="entry name" value="FGase"/>
    <property type="match status" value="1"/>
</dbReference>
<dbReference type="SUPFAM" id="SSF53187">
    <property type="entry name" value="Zn-dependent exopeptidases"/>
    <property type="match status" value="1"/>
</dbReference>
<evidence type="ECO:0000313" key="2">
    <source>
        <dbReference type="Proteomes" id="UP000319557"/>
    </source>
</evidence>
<dbReference type="Gene3D" id="3.40.630.40">
    <property type="entry name" value="Zn-dependent exopeptidases"/>
    <property type="match status" value="1"/>
</dbReference>
<name>A0A517M796_9BACT</name>
<keyword evidence="1" id="KW-0378">Hydrolase</keyword>
<dbReference type="RefSeq" id="WP_145348524.1">
    <property type="nucleotide sequence ID" value="NZ_CP036261.1"/>
</dbReference>
<dbReference type="OrthoDB" id="9815326at2"/>
<dbReference type="EMBL" id="CP036261">
    <property type="protein sequence ID" value="QDS90759.1"/>
    <property type="molecule type" value="Genomic_DNA"/>
</dbReference>
<accession>A0A517M796</accession>
<dbReference type="KEGG" id="ruv:EC9_49750"/>
<organism evidence="1 2">
    <name type="scientific">Rosistilla ulvae</name>
    <dbReference type="NCBI Taxonomy" id="1930277"/>
    <lineage>
        <taxon>Bacteria</taxon>
        <taxon>Pseudomonadati</taxon>
        <taxon>Planctomycetota</taxon>
        <taxon>Planctomycetia</taxon>
        <taxon>Pirellulales</taxon>
        <taxon>Pirellulaceae</taxon>
        <taxon>Rosistilla</taxon>
    </lineage>
</organism>
<gene>
    <name evidence="1" type="ORF">EC9_49750</name>
</gene>
<protein>
    <submittedName>
        <fullName evidence="1">N-formylglutamate amidohydrolase</fullName>
    </submittedName>
</protein>
<proteinExistence type="predicted"/>
<dbReference type="InterPro" id="IPR007709">
    <property type="entry name" value="N-FG_amidohydro"/>
</dbReference>
<keyword evidence="2" id="KW-1185">Reference proteome</keyword>
<dbReference type="GO" id="GO:0016787">
    <property type="term" value="F:hydrolase activity"/>
    <property type="evidence" value="ECO:0007669"/>
    <property type="project" value="UniProtKB-KW"/>
</dbReference>
<dbReference type="Proteomes" id="UP000319557">
    <property type="component" value="Chromosome"/>
</dbReference>
<evidence type="ECO:0000313" key="1">
    <source>
        <dbReference type="EMBL" id="QDS90759.1"/>
    </source>
</evidence>